<proteinExistence type="predicted"/>
<reference evidence="1 2" key="1">
    <citation type="submission" date="2017-07" db="EMBL/GenBank/DDBJ databases">
        <title>Phylogenetic study on the rhizospheric bacterium Ochrobactrum sp. A44.</title>
        <authorList>
            <person name="Krzyzanowska D.M."/>
            <person name="Ossowicki A."/>
            <person name="Rajewska M."/>
            <person name="Maciag T."/>
            <person name="Kaczynski Z."/>
            <person name="Czerwicka M."/>
            <person name="Jafra S."/>
        </authorList>
    </citation>
    <scope>NUCLEOTIDE SEQUENCE [LARGE SCALE GENOMIC DNA]</scope>
    <source>
        <strain evidence="1 2">OgA9a</strain>
    </source>
</reference>
<keyword evidence="2" id="KW-1185">Reference proteome</keyword>
<gene>
    <name evidence="1" type="ORF">CEV33_1238</name>
</gene>
<protein>
    <submittedName>
        <fullName evidence="1">Uncharacterized protein</fullName>
    </submittedName>
</protein>
<evidence type="ECO:0000313" key="1">
    <source>
        <dbReference type="EMBL" id="OYR12454.1"/>
    </source>
</evidence>
<name>A0A256FC86_9HYPH</name>
<dbReference type="Proteomes" id="UP000216478">
    <property type="component" value="Unassembled WGS sequence"/>
</dbReference>
<organism evidence="1 2">
    <name type="scientific">Brucella grignonensis</name>
    <dbReference type="NCBI Taxonomy" id="94627"/>
    <lineage>
        <taxon>Bacteria</taxon>
        <taxon>Pseudomonadati</taxon>
        <taxon>Pseudomonadota</taxon>
        <taxon>Alphaproteobacteria</taxon>
        <taxon>Hyphomicrobiales</taxon>
        <taxon>Brucellaceae</taxon>
        <taxon>Brucella/Ochrobactrum group</taxon>
        <taxon>Brucella</taxon>
    </lineage>
</organism>
<accession>A0A256FC86</accession>
<dbReference type="AntiFam" id="ANF00009">
    <property type="entry name" value="Shadow ORF (opposite transposase protein)"/>
</dbReference>
<dbReference type="EMBL" id="NNRL01000159">
    <property type="protein sequence ID" value="OYR12454.1"/>
    <property type="molecule type" value="Genomic_DNA"/>
</dbReference>
<dbReference type="AlphaFoldDB" id="A0A256FC86"/>
<evidence type="ECO:0000313" key="2">
    <source>
        <dbReference type="Proteomes" id="UP000216478"/>
    </source>
</evidence>
<sequence>MPDSNGFLQSSYGQVLLHPIPRFSADNTTRVKIDNDCQIKPAFCGPYVADVDTPFLIWSVTAKVLIQKIGSDRLTVIAVGRALETRLLSGFQTIVSHQSHRAVTSWRPNRSPVVVDELLLTPAEHVGLIVSFDKPEMAMLTTLEYECGWMGPGKPDETDITLLTAHVSDGPAGAIPPLPAKPRTIEALGEPVVPRRFVLTESMGGMDHNNMSTSSDSMAMKSQIIEHEKDGKVTRPAYRAWKDTVNIVAGETVRILLR</sequence>
<comment type="caution">
    <text evidence="1">The sequence shown here is derived from an EMBL/GenBank/DDBJ whole genome shotgun (WGS) entry which is preliminary data.</text>
</comment>